<evidence type="ECO:0008006" key="5">
    <source>
        <dbReference type="Google" id="ProtNLM"/>
    </source>
</evidence>
<feature type="compositionally biased region" description="Basic and acidic residues" evidence="1">
    <location>
        <begin position="249"/>
        <end position="276"/>
    </location>
</feature>
<accession>A0A9D1SVJ8</accession>
<keyword evidence="2" id="KW-0472">Membrane</keyword>
<dbReference type="Gene3D" id="2.60.40.680">
    <property type="match status" value="1"/>
</dbReference>
<keyword evidence="2" id="KW-0812">Transmembrane</keyword>
<dbReference type="InterPro" id="IPR008965">
    <property type="entry name" value="CBM2/CBM3_carb-bd_dom_sf"/>
</dbReference>
<dbReference type="GO" id="GO:0030246">
    <property type="term" value="F:carbohydrate binding"/>
    <property type="evidence" value="ECO:0007669"/>
    <property type="project" value="InterPro"/>
</dbReference>
<comment type="caution">
    <text evidence="3">The sequence shown here is derived from an EMBL/GenBank/DDBJ whole genome shotgun (WGS) entry which is preliminary data.</text>
</comment>
<feature type="region of interest" description="Disordered" evidence="1">
    <location>
        <begin position="159"/>
        <end position="188"/>
    </location>
</feature>
<feature type="region of interest" description="Disordered" evidence="1">
    <location>
        <begin position="221"/>
        <end position="293"/>
    </location>
</feature>
<organism evidence="3 4">
    <name type="scientific">Candidatus Allocopromorpha excrementipullorum</name>
    <dbReference type="NCBI Taxonomy" id="2840743"/>
    <lineage>
        <taxon>Bacteria</taxon>
        <taxon>Bacillati</taxon>
        <taxon>Bacillota</taxon>
        <taxon>Clostridia</taxon>
        <taxon>Eubacteriales</taxon>
        <taxon>Eubacteriaceae</taxon>
        <taxon>Eubacteriaceae incertae sedis</taxon>
        <taxon>Candidatus Allocopromorpha</taxon>
    </lineage>
</organism>
<dbReference type="AlphaFoldDB" id="A0A9D1SVJ8"/>
<evidence type="ECO:0000256" key="2">
    <source>
        <dbReference type="SAM" id="Phobius"/>
    </source>
</evidence>
<protein>
    <recommendedName>
        <fullName evidence="5">Cohesin domain-containing protein</fullName>
    </recommendedName>
</protein>
<feature type="compositionally biased region" description="Acidic residues" evidence="1">
    <location>
        <begin position="225"/>
        <end position="234"/>
    </location>
</feature>
<reference evidence="3" key="2">
    <citation type="journal article" date="2021" name="PeerJ">
        <title>Extensive microbial diversity within the chicken gut microbiome revealed by metagenomics and culture.</title>
        <authorList>
            <person name="Gilroy R."/>
            <person name="Ravi A."/>
            <person name="Getino M."/>
            <person name="Pursley I."/>
            <person name="Horton D.L."/>
            <person name="Alikhan N.F."/>
            <person name="Baker D."/>
            <person name="Gharbi K."/>
            <person name="Hall N."/>
            <person name="Watson M."/>
            <person name="Adriaenssens E.M."/>
            <person name="Foster-Nyarko E."/>
            <person name="Jarju S."/>
            <person name="Secka A."/>
            <person name="Antonio M."/>
            <person name="Oren A."/>
            <person name="Chaudhuri R.R."/>
            <person name="La Ragione R."/>
            <person name="Hildebrand F."/>
            <person name="Pallen M.J."/>
        </authorList>
    </citation>
    <scope>NUCLEOTIDE SEQUENCE</scope>
    <source>
        <strain evidence="3">ChiSjej4B22-8349</strain>
    </source>
</reference>
<evidence type="ECO:0000313" key="3">
    <source>
        <dbReference type="EMBL" id="HIU96789.1"/>
    </source>
</evidence>
<feature type="compositionally biased region" description="Acidic residues" evidence="1">
    <location>
        <begin position="277"/>
        <end position="293"/>
    </location>
</feature>
<dbReference type="Proteomes" id="UP000824130">
    <property type="component" value="Unassembled WGS sequence"/>
</dbReference>
<gene>
    <name evidence="3" type="ORF">IAD25_08840</name>
</gene>
<keyword evidence="2" id="KW-1133">Transmembrane helix</keyword>
<proteinExistence type="predicted"/>
<evidence type="ECO:0000313" key="4">
    <source>
        <dbReference type="Proteomes" id="UP000824130"/>
    </source>
</evidence>
<dbReference type="SUPFAM" id="SSF49384">
    <property type="entry name" value="Carbohydrate-binding domain"/>
    <property type="match status" value="1"/>
</dbReference>
<name>A0A9D1SVJ8_9FIRM</name>
<sequence>MTYCKDKERTTERILKRLIVLIAVLALVIPLISPRVFAASSVTLSGGDDVKGGDTFTVAVTFGGGNIGRVDASLTYDTDKLTYISGGSSTGNSGYIQLSSGGTDGSVTFNIEFQAISEGDTVLEVTTRELYDLNEAYIGETPSASKTVSIAGSAAEEEIITQTTSPDQPVAETELSGVDEKPDEGNGESSVTLLMAAAIAIPLILIIIIAVLLARKKKKKAAPASEEETDEPSDGSDQYTGYRPETYGDEQRPMSRMERMSSGRKADKETKKKASEETESWSDWDGFDDNDLR</sequence>
<evidence type="ECO:0000256" key="1">
    <source>
        <dbReference type="SAM" id="MobiDB-lite"/>
    </source>
</evidence>
<dbReference type="EMBL" id="DVOB01000191">
    <property type="protein sequence ID" value="HIU96789.1"/>
    <property type="molecule type" value="Genomic_DNA"/>
</dbReference>
<feature type="transmembrane region" description="Helical" evidence="2">
    <location>
        <begin position="191"/>
        <end position="214"/>
    </location>
</feature>
<reference evidence="3" key="1">
    <citation type="submission" date="2020-10" db="EMBL/GenBank/DDBJ databases">
        <authorList>
            <person name="Gilroy R."/>
        </authorList>
    </citation>
    <scope>NUCLEOTIDE SEQUENCE</scope>
    <source>
        <strain evidence="3">ChiSjej4B22-8349</strain>
    </source>
</reference>